<dbReference type="PROSITE" id="PS51176">
    <property type="entry name" value="PDH_ADH"/>
    <property type="match status" value="1"/>
</dbReference>
<dbReference type="Proteomes" id="UP000546464">
    <property type="component" value="Unassembled WGS sequence"/>
</dbReference>
<dbReference type="FunFam" id="3.40.50.720:FF:000208">
    <property type="entry name" value="Prephenate dehydrogenase"/>
    <property type="match status" value="1"/>
</dbReference>
<evidence type="ECO:0000256" key="1">
    <source>
        <dbReference type="ARBA" id="ARBA00023002"/>
    </source>
</evidence>
<gene>
    <name evidence="3" type="ORF">H5P28_12690</name>
</gene>
<dbReference type="InterPro" id="IPR050812">
    <property type="entry name" value="Preph/Arog_dehydrog"/>
</dbReference>
<organism evidence="3 4">
    <name type="scientific">Ruficoccus amylovorans</name>
    <dbReference type="NCBI Taxonomy" id="1804625"/>
    <lineage>
        <taxon>Bacteria</taxon>
        <taxon>Pseudomonadati</taxon>
        <taxon>Verrucomicrobiota</taxon>
        <taxon>Opitutia</taxon>
        <taxon>Puniceicoccales</taxon>
        <taxon>Cerasicoccaceae</taxon>
        <taxon>Ruficoccus</taxon>
    </lineage>
</organism>
<dbReference type="Gene3D" id="1.10.3660.10">
    <property type="entry name" value="6-phosphogluconate dehydrogenase C-terminal like domain"/>
    <property type="match status" value="1"/>
</dbReference>
<keyword evidence="1" id="KW-0560">Oxidoreductase</keyword>
<dbReference type="Pfam" id="PF20463">
    <property type="entry name" value="PDH_C"/>
    <property type="match status" value="1"/>
</dbReference>
<evidence type="ECO:0000313" key="4">
    <source>
        <dbReference type="Proteomes" id="UP000546464"/>
    </source>
</evidence>
<dbReference type="AlphaFoldDB" id="A0A842HHU7"/>
<name>A0A842HHU7_9BACT</name>
<accession>A0A842HHU7</accession>
<dbReference type="GO" id="GO:0070403">
    <property type="term" value="F:NAD+ binding"/>
    <property type="evidence" value="ECO:0007669"/>
    <property type="project" value="InterPro"/>
</dbReference>
<dbReference type="InterPro" id="IPR036291">
    <property type="entry name" value="NAD(P)-bd_dom_sf"/>
</dbReference>
<comment type="caution">
    <text evidence="3">The sequence shown here is derived from an EMBL/GenBank/DDBJ whole genome shotgun (WGS) entry which is preliminary data.</text>
</comment>
<dbReference type="EMBL" id="JACHVB010000035">
    <property type="protein sequence ID" value="MBC2595117.1"/>
    <property type="molecule type" value="Genomic_DNA"/>
</dbReference>
<dbReference type="InterPro" id="IPR046825">
    <property type="entry name" value="PDH_C"/>
</dbReference>
<dbReference type="SUPFAM" id="SSF48179">
    <property type="entry name" value="6-phosphogluconate dehydrogenase C-terminal domain-like"/>
    <property type="match status" value="1"/>
</dbReference>
<evidence type="ECO:0000259" key="2">
    <source>
        <dbReference type="PROSITE" id="PS51176"/>
    </source>
</evidence>
<dbReference type="InterPro" id="IPR008927">
    <property type="entry name" value="6-PGluconate_DH-like_C_sf"/>
</dbReference>
<dbReference type="InterPro" id="IPR046826">
    <property type="entry name" value="PDH_N"/>
</dbReference>
<dbReference type="PANTHER" id="PTHR21363:SF0">
    <property type="entry name" value="PREPHENATE DEHYDROGENASE [NADP(+)]"/>
    <property type="match status" value="1"/>
</dbReference>
<dbReference type="Gene3D" id="3.40.50.720">
    <property type="entry name" value="NAD(P)-binding Rossmann-like Domain"/>
    <property type="match status" value="1"/>
</dbReference>
<protein>
    <submittedName>
        <fullName evidence="3">Prephenate dehydrogenase</fullName>
    </submittedName>
</protein>
<evidence type="ECO:0000313" key="3">
    <source>
        <dbReference type="EMBL" id="MBC2595117.1"/>
    </source>
</evidence>
<sequence>MFGKLTVLGTGLLGASLMQAAKARGLCRQALAWSRRPETRLKCEQQSWCDGVYPTAAEAVAEADLVVLAVPVINIVPLIEEIAPSLKPGALVTDVGSTKSLICRHGSAATPAQATFVGSHPMAGSEKTGLDFAREDLFEKRACFVTPLENTPPQATEQIIRFWRELGMEVATASPEAHDEIVAHISHLPHVLASVLCDTLAAKDPSWRNYAGGGLRDTTRIAAGDPDLWKAIILENREEILRAMQGFEEHWQRMRAAIANNDPFEIVNLLDKGKQYRDAVRND</sequence>
<dbReference type="GO" id="GO:0006571">
    <property type="term" value="P:tyrosine biosynthetic process"/>
    <property type="evidence" value="ECO:0007669"/>
    <property type="project" value="InterPro"/>
</dbReference>
<proteinExistence type="predicted"/>
<dbReference type="GO" id="GO:0008977">
    <property type="term" value="F:prephenate dehydrogenase (NAD+) activity"/>
    <property type="evidence" value="ECO:0007669"/>
    <property type="project" value="InterPro"/>
</dbReference>
<dbReference type="InterPro" id="IPR003099">
    <property type="entry name" value="Prephen_DH"/>
</dbReference>
<dbReference type="RefSeq" id="WP_185676080.1">
    <property type="nucleotide sequence ID" value="NZ_JACHVB010000035.1"/>
</dbReference>
<dbReference type="GO" id="GO:0004665">
    <property type="term" value="F:prephenate dehydrogenase (NADP+) activity"/>
    <property type="evidence" value="ECO:0007669"/>
    <property type="project" value="InterPro"/>
</dbReference>
<dbReference type="SUPFAM" id="SSF51735">
    <property type="entry name" value="NAD(P)-binding Rossmann-fold domains"/>
    <property type="match status" value="1"/>
</dbReference>
<dbReference type="Pfam" id="PF02153">
    <property type="entry name" value="PDH_N"/>
    <property type="match status" value="1"/>
</dbReference>
<dbReference type="PANTHER" id="PTHR21363">
    <property type="entry name" value="PREPHENATE DEHYDROGENASE"/>
    <property type="match status" value="1"/>
</dbReference>
<reference evidence="3 4" key="1">
    <citation type="submission" date="2020-07" db="EMBL/GenBank/DDBJ databases">
        <authorList>
            <person name="Feng X."/>
        </authorList>
    </citation>
    <scope>NUCLEOTIDE SEQUENCE [LARGE SCALE GENOMIC DNA]</scope>
    <source>
        <strain evidence="3 4">JCM31066</strain>
    </source>
</reference>
<feature type="domain" description="Prephenate/arogenate dehydrogenase" evidence="2">
    <location>
        <begin position="3"/>
        <end position="283"/>
    </location>
</feature>
<keyword evidence="4" id="KW-1185">Reference proteome</keyword>